<feature type="transmembrane region" description="Helical" evidence="1">
    <location>
        <begin position="111"/>
        <end position="132"/>
    </location>
</feature>
<feature type="transmembrane region" description="Helical" evidence="1">
    <location>
        <begin position="203"/>
        <end position="223"/>
    </location>
</feature>
<comment type="caution">
    <text evidence="2">The sequence shown here is derived from an EMBL/GenBank/DDBJ whole genome shotgun (WGS) entry which is preliminary data.</text>
</comment>
<keyword evidence="1" id="KW-1133">Transmembrane helix</keyword>
<protein>
    <submittedName>
        <fullName evidence="2">Uncharacterized protein</fullName>
    </submittedName>
</protein>
<dbReference type="Proteomes" id="UP000886885">
    <property type="component" value="Chromosome 11D"/>
</dbReference>
<dbReference type="AlphaFoldDB" id="A0A8X7YL11"/>
<reference evidence="2" key="1">
    <citation type="journal article" date="2020" name="bioRxiv">
        <title>Hybrid origin of Populus tomentosa Carr. identified through genome sequencing and phylogenomic analysis.</title>
        <authorList>
            <person name="An X."/>
            <person name="Gao K."/>
            <person name="Chen Z."/>
            <person name="Li J."/>
            <person name="Yang X."/>
            <person name="Yang X."/>
            <person name="Zhou J."/>
            <person name="Guo T."/>
            <person name="Zhao T."/>
            <person name="Huang S."/>
            <person name="Miao D."/>
            <person name="Khan W.U."/>
            <person name="Rao P."/>
            <person name="Ye M."/>
            <person name="Lei B."/>
            <person name="Liao W."/>
            <person name="Wang J."/>
            <person name="Ji L."/>
            <person name="Li Y."/>
            <person name="Guo B."/>
            <person name="Mustafa N.S."/>
            <person name="Li S."/>
            <person name="Yun Q."/>
            <person name="Keller S.R."/>
            <person name="Mao J."/>
            <person name="Zhang R."/>
            <person name="Strauss S.H."/>
        </authorList>
    </citation>
    <scope>NUCLEOTIDE SEQUENCE</scope>
    <source>
        <strain evidence="2">GM15</strain>
        <tissue evidence="2">Leaf</tissue>
    </source>
</reference>
<sequence length="345" mass="40058">MGGGALVWYCRPVPNGVWATTVDNAFGAYTPCVVDSLVICISHLVLLGLCLYRIWLITDKNSKAQHYCLRTNYYNYLLGLLAAYCTVQPLFRLFMNFSIFNLDGQAALAPFEMVSLIVEALSWCSTLIMIGLETRIYIQQFRWYVRFGVIYVLVGEAAMLNLTLSVSDYYDSRFIFYMYLSTVFCQLGKFLNHSQILHTPQLYLAVWLLLFQVLFGILLLVYIPNLDPCSDYVMMEPESPDNSAYEALLGREQICPERNANLFSRIFYWWLTPLMKQANKRPISEKDVWKLDTWDQTETLMNKFQTCWVEESQRPKPCLLRALNNSLGGRYQLNYILMLFHSLSF</sequence>
<keyword evidence="1" id="KW-0812">Transmembrane</keyword>
<feature type="transmembrane region" description="Helical" evidence="1">
    <location>
        <begin position="28"/>
        <end position="52"/>
    </location>
</feature>
<dbReference type="EMBL" id="JAAWWB010000022">
    <property type="protein sequence ID" value="KAG6754798.1"/>
    <property type="molecule type" value="Genomic_DNA"/>
</dbReference>
<evidence type="ECO:0000313" key="3">
    <source>
        <dbReference type="Proteomes" id="UP000886885"/>
    </source>
</evidence>
<keyword evidence="1" id="KW-0472">Membrane</keyword>
<feature type="transmembrane region" description="Helical" evidence="1">
    <location>
        <begin position="174"/>
        <end position="191"/>
    </location>
</feature>
<feature type="transmembrane region" description="Helical" evidence="1">
    <location>
        <begin position="73"/>
        <end position="91"/>
    </location>
</feature>
<evidence type="ECO:0000313" key="2">
    <source>
        <dbReference type="EMBL" id="KAG6754798.1"/>
    </source>
</evidence>
<dbReference type="OrthoDB" id="1922901at2759"/>
<evidence type="ECO:0000256" key="1">
    <source>
        <dbReference type="SAM" id="Phobius"/>
    </source>
</evidence>
<proteinExistence type="predicted"/>
<keyword evidence="3" id="KW-1185">Reference proteome</keyword>
<name>A0A8X7YL11_POPTO</name>
<gene>
    <name evidence="2" type="ORF">POTOM_040594</name>
</gene>
<feature type="transmembrane region" description="Helical" evidence="1">
    <location>
        <begin position="144"/>
        <end position="162"/>
    </location>
</feature>
<organism evidence="2 3">
    <name type="scientific">Populus tomentosa</name>
    <name type="common">Chinese white poplar</name>
    <dbReference type="NCBI Taxonomy" id="118781"/>
    <lineage>
        <taxon>Eukaryota</taxon>
        <taxon>Viridiplantae</taxon>
        <taxon>Streptophyta</taxon>
        <taxon>Embryophyta</taxon>
        <taxon>Tracheophyta</taxon>
        <taxon>Spermatophyta</taxon>
        <taxon>Magnoliopsida</taxon>
        <taxon>eudicotyledons</taxon>
        <taxon>Gunneridae</taxon>
        <taxon>Pentapetalae</taxon>
        <taxon>rosids</taxon>
        <taxon>fabids</taxon>
        <taxon>Malpighiales</taxon>
        <taxon>Salicaceae</taxon>
        <taxon>Saliceae</taxon>
        <taxon>Populus</taxon>
    </lineage>
</organism>
<accession>A0A8X7YL11</accession>